<keyword evidence="3" id="KW-1185">Reference proteome</keyword>
<name>A0A6G1HRS0_9PEZI</name>
<dbReference type="Proteomes" id="UP000799640">
    <property type="component" value="Unassembled WGS sequence"/>
</dbReference>
<feature type="compositionally biased region" description="Low complexity" evidence="1">
    <location>
        <begin position="536"/>
        <end position="577"/>
    </location>
</feature>
<organism evidence="2 3">
    <name type="scientific">Trichodelitschia bisporula</name>
    <dbReference type="NCBI Taxonomy" id="703511"/>
    <lineage>
        <taxon>Eukaryota</taxon>
        <taxon>Fungi</taxon>
        <taxon>Dikarya</taxon>
        <taxon>Ascomycota</taxon>
        <taxon>Pezizomycotina</taxon>
        <taxon>Dothideomycetes</taxon>
        <taxon>Dothideomycetes incertae sedis</taxon>
        <taxon>Phaeotrichales</taxon>
        <taxon>Phaeotrichaceae</taxon>
        <taxon>Trichodelitschia</taxon>
    </lineage>
</organism>
<feature type="compositionally biased region" description="Polar residues" evidence="1">
    <location>
        <begin position="507"/>
        <end position="535"/>
    </location>
</feature>
<gene>
    <name evidence="2" type="ORF">EJ06DRAFT_522975</name>
</gene>
<feature type="compositionally biased region" description="Low complexity" evidence="1">
    <location>
        <begin position="233"/>
        <end position="243"/>
    </location>
</feature>
<feature type="region of interest" description="Disordered" evidence="1">
    <location>
        <begin position="233"/>
        <end position="259"/>
    </location>
</feature>
<protein>
    <recommendedName>
        <fullName evidence="4">Apple domain-containing protein</fullName>
    </recommendedName>
</protein>
<feature type="compositionally biased region" description="Polar residues" evidence="1">
    <location>
        <begin position="578"/>
        <end position="599"/>
    </location>
</feature>
<accession>A0A6G1HRS0</accession>
<feature type="compositionally biased region" description="Polar residues" evidence="1">
    <location>
        <begin position="743"/>
        <end position="760"/>
    </location>
</feature>
<evidence type="ECO:0000313" key="2">
    <source>
        <dbReference type="EMBL" id="KAF2398753.1"/>
    </source>
</evidence>
<dbReference type="EMBL" id="ML996699">
    <property type="protein sequence ID" value="KAF2398753.1"/>
    <property type="molecule type" value="Genomic_DNA"/>
</dbReference>
<proteinExistence type="predicted"/>
<dbReference type="OrthoDB" id="3793279at2759"/>
<feature type="compositionally biased region" description="Polar residues" evidence="1">
    <location>
        <begin position="783"/>
        <end position="817"/>
    </location>
</feature>
<reference evidence="2" key="1">
    <citation type="journal article" date="2020" name="Stud. Mycol.">
        <title>101 Dothideomycetes genomes: a test case for predicting lifestyles and emergence of pathogens.</title>
        <authorList>
            <person name="Haridas S."/>
            <person name="Albert R."/>
            <person name="Binder M."/>
            <person name="Bloem J."/>
            <person name="Labutti K."/>
            <person name="Salamov A."/>
            <person name="Andreopoulos B."/>
            <person name="Baker S."/>
            <person name="Barry K."/>
            <person name="Bills G."/>
            <person name="Bluhm B."/>
            <person name="Cannon C."/>
            <person name="Castanera R."/>
            <person name="Culley D."/>
            <person name="Daum C."/>
            <person name="Ezra D."/>
            <person name="Gonzalez J."/>
            <person name="Henrissat B."/>
            <person name="Kuo A."/>
            <person name="Liang C."/>
            <person name="Lipzen A."/>
            <person name="Lutzoni F."/>
            <person name="Magnuson J."/>
            <person name="Mondo S."/>
            <person name="Nolan M."/>
            <person name="Ohm R."/>
            <person name="Pangilinan J."/>
            <person name="Park H.-J."/>
            <person name="Ramirez L."/>
            <person name="Alfaro M."/>
            <person name="Sun H."/>
            <person name="Tritt A."/>
            <person name="Yoshinaga Y."/>
            <person name="Zwiers L.-H."/>
            <person name="Turgeon B."/>
            <person name="Goodwin S."/>
            <person name="Spatafora J."/>
            <person name="Crous P."/>
            <person name="Grigoriev I."/>
        </authorList>
    </citation>
    <scope>NUCLEOTIDE SEQUENCE</scope>
    <source>
        <strain evidence="2">CBS 262.69</strain>
    </source>
</reference>
<feature type="compositionally biased region" description="Basic and acidic residues" evidence="1">
    <location>
        <begin position="643"/>
        <end position="653"/>
    </location>
</feature>
<feature type="compositionally biased region" description="Low complexity" evidence="1">
    <location>
        <begin position="682"/>
        <end position="704"/>
    </location>
</feature>
<evidence type="ECO:0008006" key="4">
    <source>
        <dbReference type="Google" id="ProtNLM"/>
    </source>
</evidence>
<feature type="compositionally biased region" description="Low complexity" evidence="1">
    <location>
        <begin position="600"/>
        <end position="615"/>
    </location>
</feature>
<feature type="compositionally biased region" description="Low complexity" evidence="1">
    <location>
        <begin position="731"/>
        <end position="742"/>
    </location>
</feature>
<sequence>MSSMAPVPSSFPGSPTNITPLGFNYTCPDADQPTQTVIFVSETSRSTLSASTLGDCMAACSAAGNQFMGPLCKGYSFDLTTCTLYSQALQAHLIQAPGIDSAILHDVQGNSNSTFQNRTGSPAESSSAVASVTSGITLITPPPLVAIEYITSATIIWQTTLEIGGSGNGSNDAGDGVGPAVPASTTVSGVLFTAVCTVFSGATSGQTGTGGVLPPSPSESTLVLNSTSVIETTSITSGPTSGATGTGGVLPPSPSESTLVLNSTSINATTSITSGETSGATGTGGVFPTSNVTVIESSATSASTPDLGTRGASPTVSVLVFNSASVSVGTAESSGETGGGTGTGGVFPTVSTLVFNSTSVSIGTALSSGPTGGATGTGGVLPQSGIPSSTTYFLNTSAIEATLSSAPSGVILPSPNTTVASINVTTETIIVTSVTSGVTSGNTGTGGVFPPFSVSFNVSEVTFSLSPATSGSASEATGTGSVLPTGNVTAINSISVTTMTTSTPSLNATAATSLPPLNTTSLPVETGSSEVPSLNSTSPAPSGIGSPPSPLNGTSTGPTGTGPSTLTNGTTTPSSTGENRSGTASPPADTYTQEYNITFPSGTAPGPSASLPAPLNGTSPSSTGENRSGTASPPVETPPGTNLHERESERHGSPPEGPSSSPGINGTVPLGTGTAPYPSANSTLPAGTGTAPPSAPSSGLPVPSMNFISPFGTGTAPAPSGFPSPPLNASTPGPTGTALTPANSTAPSTETGNRSRTASPPSALGFNISTPLGTGTAPYPPFNASTPRPTGTVSAESGNRSGTASPPSFPGINNTAPLGTGTAPVTAPVPMFPTGTVPCPASGLPSGSPPFAPSESMCVTVTSVSVVTQIAYTSGSPDSSPSPSPPSAPVNNTAAIAALTSLRPANKSATEAQVAASCANIGNLIVNGEFELSDANSEPLGWGFATASPTITFSAPEDAGQHTPGGSRLTRVASSDVGAEWSVLQALTLCSGAQYRVGGVVPTVGWTDAMADRVDYTATDPNVMLEVRVRCEGVPGADGEMTLDFDDGTIESVI</sequence>
<evidence type="ECO:0000313" key="3">
    <source>
        <dbReference type="Proteomes" id="UP000799640"/>
    </source>
</evidence>
<evidence type="ECO:0000256" key="1">
    <source>
        <dbReference type="SAM" id="MobiDB-lite"/>
    </source>
</evidence>
<feature type="compositionally biased region" description="Polar residues" evidence="1">
    <location>
        <begin position="616"/>
        <end position="631"/>
    </location>
</feature>
<dbReference type="AlphaFoldDB" id="A0A6G1HRS0"/>
<feature type="region of interest" description="Disordered" evidence="1">
    <location>
        <begin position="507"/>
        <end position="822"/>
    </location>
</feature>